<dbReference type="Gene3D" id="2.130.10.10">
    <property type="entry name" value="YVTN repeat-like/Quinoprotein amine dehydrogenase"/>
    <property type="match status" value="1"/>
</dbReference>
<dbReference type="GO" id="GO:0005769">
    <property type="term" value="C:early endosome"/>
    <property type="evidence" value="ECO:0007669"/>
    <property type="project" value="TreeGrafter"/>
</dbReference>
<feature type="transmembrane region" description="Helical" evidence="7">
    <location>
        <begin position="95"/>
        <end position="112"/>
    </location>
</feature>
<feature type="domain" description="RING-type" evidence="9">
    <location>
        <begin position="1217"/>
        <end position="1269"/>
    </location>
</feature>
<keyword evidence="7" id="KW-1133">Transmembrane helix</keyword>
<dbReference type="InterPro" id="IPR045111">
    <property type="entry name" value="Vps41/Vps8"/>
</dbReference>
<dbReference type="Proteomes" id="UP000694557">
    <property type="component" value="Unassembled WGS sequence"/>
</dbReference>
<dbReference type="CDD" id="cd16687">
    <property type="entry name" value="RING-H2_Vps8"/>
    <property type="match status" value="1"/>
</dbReference>
<protein>
    <submittedName>
        <fullName evidence="10">VPS8 subunit of CORVET complex</fullName>
    </submittedName>
</protein>
<dbReference type="InterPro" id="IPR036322">
    <property type="entry name" value="WD40_repeat_dom_sf"/>
</dbReference>
<dbReference type="GO" id="GO:0033263">
    <property type="term" value="C:CORVET complex"/>
    <property type="evidence" value="ECO:0007669"/>
    <property type="project" value="TreeGrafter"/>
</dbReference>
<feature type="compositionally biased region" description="Acidic residues" evidence="6">
    <location>
        <begin position="1060"/>
        <end position="1070"/>
    </location>
</feature>
<dbReference type="GeneTree" id="ENSGT00390000010672"/>
<dbReference type="GO" id="GO:0034058">
    <property type="term" value="P:endosomal vesicle fusion"/>
    <property type="evidence" value="ECO:0007669"/>
    <property type="project" value="TreeGrafter"/>
</dbReference>
<dbReference type="SUPFAM" id="SSF57850">
    <property type="entry name" value="RING/U-box"/>
    <property type="match status" value="1"/>
</dbReference>
<evidence type="ECO:0000313" key="11">
    <source>
        <dbReference type="Proteomes" id="UP000694557"/>
    </source>
</evidence>
<keyword evidence="7" id="KW-0472">Membrane</keyword>
<accession>A0A8C7MII1</accession>
<feature type="compositionally biased region" description="Basic and acidic residues" evidence="6">
    <location>
        <begin position="1050"/>
        <end position="1059"/>
    </location>
</feature>
<name>A0A8C7MII1_ONCKI</name>
<dbReference type="GO" id="GO:0005770">
    <property type="term" value="C:late endosome"/>
    <property type="evidence" value="ECO:0007669"/>
    <property type="project" value="TreeGrafter"/>
</dbReference>
<keyword evidence="7" id="KW-0812">Transmembrane</keyword>
<dbReference type="InterPro" id="IPR025941">
    <property type="entry name" value="Vps8_central_dom"/>
</dbReference>
<feature type="region of interest" description="Disordered" evidence="6">
    <location>
        <begin position="1050"/>
        <end position="1073"/>
    </location>
</feature>
<dbReference type="InterPro" id="IPR001841">
    <property type="entry name" value="Znf_RING"/>
</dbReference>
<evidence type="ECO:0000256" key="7">
    <source>
        <dbReference type="SAM" id="Phobius"/>
    </source>
</evidence>
<evidence type="ECO:0000256" key="1">
    <source>
        <dbReference type="ARBA" id="ARBA00009422"/>
    </source>
</evidence>
<dbReference type="InterPro" id="IPR056939">
    <property type="entry name" value="Znf_RING_Vps8"/>
</dbReference>
<dbReference type="PANTHER" id="PTHR12616:SF8">
    <property type="entry name" value="VACUOLAR PROTEIN SORTING-ASSOCIATED PROTEIN 8 HOMOLOG"/>
    <property type="match status" value="1"/>
</dbReference>
<keyword evidence="11" id="KW-1185">Reference proteome</keyword>
<dbReference type="Pfam" id="PF12816">
    <property type="entry name" value="TPR_Vps8"/>
    <property type="match status" value="1"/>
</dbReference>
<feature type="region of interest" description="Disordered" evidence="6">
    <location>
        <begin position="1275"/>
        <end position="1300"/>
    </location>
</feature>
<keyword evidence="8" id="KW-0732">Signal</keyword>
<dbReference type="GO" id="GO:0030897">
    <property type="term" value="C:HOPS complex"/>
    <property type="evidence" value="ECO:0007669"/>
    <property type="project" value="TreeGrafter"/>
</dbReference>
<feature type="chain" id="PRO_5034589413" evidence="8">
    <location>
        <begin position="30"/>
        <end position="1366"/>
    </location>
</feature>
<sequence length="1366" mass="153235">MQCGCHSSGWSRHVLLYAVWLSFIRLVQTCVVVCSHSSEHVVVSIHPAGPDMCCCMQCGCHSSGWSRHCCCMSVWFVIHPAGPDMCCCMQCGLSFIRLVQTCLLYASVFVIHPGWSRHVLLYAVWLSFIRLVQTCVVVCSVVVIHPAGPDMCCCMCVVVIHPLVQTCVVVCSVVVIHPAGPDISEPALPFVLGSTATGAEYGAVSALSITHDCTRLLCGFAKGHITMWDLANGSFCEPLPTPHPPGTAILHVKFTDDPTLAVCNDSGGLMGMRTCESRCLFSGSKGEVCNVEPLLTAPDLKDHPITQYSLLAMASLTKILVIGLKPSLKVWMTFPLCVPQLAWQFVPVQKVVNPVLAFCRGDTVHFLLVKKDETGTIHVIKQRQLQLNCDIISLNWINSRTLVVMDSGEKLRVVDRPSQEELESLDVAEVQLVYNSSHFKSLATGGNVSQALALVGEKACYQSVCSYAGQMVLLGTKSAHILTLRNWRERVDCLLKQERFVEALSLAWSFHEGTAKAVLGLFGDPAKRKGVVADKMIEILFQYVERSVKKCPEHGKIQVMEQHFQDMVPVMVDYCLQLQRTDLLFNQLYTRLVENCVARGVFLESLEPYIVSERLGCVTAPVMRDLLTHLQDNNMMDSVENCLIHLDITSLDIQQVVQMCWDNQLYDAMIYVFNRGMNDYITPMEKLFQVIGPPLREGRALTGSCSLAGRAYPLGDIPEDLVSQVKNQVFEFLIRLHSAEAGQEEELYPYIRTLVHFHTPEFLNVLALTLEDFKNDKQALEIPVMVENSDFTPSQVGSLFTFLARQLAKPDNTLFVNRKLFDQVLEFLCSPDDDSRHTERQQVLLELLQVGGVVQFDEGRLLGLAEKAEFYQICEFLYEQKHLYDKILDCYLRDPLRKEEIFNYIHNLLSMPGYSSEEKHCVWEKALLHIAELVTLDPEVRPIITRLQTHNRLFPSATSREGPHPQPLLRLSPDLHELHIGLLCRFTPRQLTDFLKASQDYRLEEAVQVTSLHYSIAVCLYLSGLQSRGGRPALMFVPLSLSQTLKDKLSAVTSEKRSEEEGETEREEESPLQRVEGSLGDIIALCHRSSQSLNQEQQGVLWFPLLEAMMSPQKLLKGPDTRTTSEVLKELTMKVLNSMSSFIPLPAIIQRILQDPVYGKGKLAEIQGLILGMLETFNYEQTLLETTTSLLNHDLHWSLSHLRAAVSRGLHPRQDHCNICLQQYRRSQDSPDDIIIFSCGHLYHCQCLQRKGSGHAEPRLLQVWSCYKCISSQRGRGGDRVTTETGRGRSTSLAQVNHVGPQQSQSWDQLRCLYRGPSRLAILSEISHCHGNEKAGLLNPSQPGTGSIFHSENFQLKLSPPPSVEE</sequence>
<dbReference type="PANTHER" id="PTHR12616">
    <property type="entry name" value="VACUOLAR PROTEIN SORTING VPS41"/>
    <property type="match status" value="1"/>
</dbReference>
<evidence type="ECO:0000259" key="9">
    <source>
        <dbReference type="PROSITE" id="PS50089"/>
    </source>
</evidence>
<dbReference type="InterPro" id="IPR015943">
    <property type="entry name" value="WD40/YVTN_repeat-like_dom_sf"/>
</dbReference>
<dbReference type="Ensembl" id="ENSOKIT00005060872.1">
    <property type="protein sequence ID" value="ENSOKIP00005057268.1"/>
    <property type="gene ID" value="ENSOKIG00005022064.1"/>
</dbReference>
<dbReference type="GO" id="GO:0008270">
    <property type="term" value="F:zinc ion binding"/>
    <property type="evidence" value="ECO:0007669"/>
    <property type="project" value="UniProtKB-KW"/>
</dbReference>
<evidence type="ECO:0000256" key="8">
    <source>
        <dbReference type="SAM" id="SignalP"/>
    </source>
</evidence>
<dbReference type="SMART" id="SM00184">
    <property type="entry name" value="RING"/>
    <property type="match status" value="1"/>
</dbReference>
<evidence type="ECO:0000256" key="6">
    <source>
        <dbReference type="SAM" id="MobiDB-lite"/>
    </source>
</evidence>
<evidence type="ECO:0000256" key="3">
    <source>
        <dbReference type="ARBA" id="ARBA00022771"/>
    </source>
</evidence>
<keyword evidence="2" id="KW-0479">Metal-binding</keyword>
<feature type="signal peptide" evidence="8">
    <location>
        <begin position="1"/>
        <end position="29"/>
    </location>
</feature>
<gene>
    <name evidence="10" type="primary">VPS8</name>
</gene>
<evidence type="ECO:0000256" key="4">
    <source>
        <dbReference type="ARBA" id="ARBA00022833"/>
    </source>
</evidence>
<dbReference type="Pfam" id="PF23410">
    <property type="entry name" value="Beta-prop_VPS8"/>
    <property type="match status" value="1"/>
</dbReference>
<keyword evidence="3 5" id="KW-0863">Zinc-finger</keyword>
<feature type="compositionally biased region" description="Polar residues" evidence="6">
    <location>
        <begin position="1283"/>
        <end position="1300"/>
    </location>
</feature>
<dbReference type="GO" id="GO:0006623">
    <property type="term" value="P:protein targeting to vacuole"/>
    <property type="evidence" value="ECO:0007669"/>
    <property type="project" value="InterPro"/>
</dbReference>
<feature type="transmembrane region" description="Helical" evidence="7">
    <location>
        <begin position="119"/>
        <end position="144"/>
    </location>
</feature>
<keyword evidence="4" id="KW-0862">Zinc</keyword>
<reference evidence="10" key="1">
    <citation type="submission" date="2025-08" db="UniProtKB">
        <authorList>
            <consortium name="Ensembl"/>
        </authorList>
    </citation>
    <scope>IDENTIFICATION</scope>
</reference>
<evidence type="ECO:0000256" key="2">
    <source>
        <dbReference type="ARBA" id="ARBA00022723"/>
    </source>
</evidence>
<dbReference type="Pfam" id="PF23412">
    <property type="entry name" value="zf_RING_Vps8"/>
    <property type="match status" value="1"/>
</dbReference>
<comment type="similarity">
    <text evidence="1">Belongs to the VPS8 family.</text>
</comment>
<reference evidence="10" key="2">
    <citation type="submission" date="2025-09" db="UniProtKB">
        <authorList>
            <consortium name="Ensembl"/>
        </authorList>
    </citation>
    <scope>IDENTIFICATION</scope>
</reference>
<proteinExistence type="inferred from homology"/>
<dbReference type="PROSITE" id="PS50089">
    <property type="entry name" value="ZF_RING_2"/>
    <property type="match status" value="1"/>
</dbReference>
<evidence type="ECO:0000313" key="10">
    <source>
        <dbReference type="Ensembl" id="ENSOKIP00005057268.1"/>
    </source>
</evidence>
<evidence type="ECO:0000256" key="5">
    <source>
        <dbReference type="PROSITE-ProRule" id="PRU00175"/>
    </source>
</evidence>
<organism evidence="10 11">
    <name type="scientific">Oncorhynchus kisutch</name>
    <name type="common">Coho salmon</name>
    <name type="synonym">Salmo kisutch</name>
    <dbReference type="NCBI Taxonomy" id="8019"/>
    <lineage>
        <taxon>Eukaryota</taxon>
        <taxon>Metazoa</taxon>
        <taxon>Chordata</taxon>
        <taxon>Craniata</taxon>
        <taxon>Vertebrata</taxon>
        <taxon>Euteleostomi</taxon>
        <taxon>Actinopterygii</taxon>
        <taxon>Neopterygii</taxon>
        <taxon>Teleostei</taxon>
        <taxon>Protacanthopterygii</taxon>
        <taxon>Salmoniformes</taxon>
        <taxon>Salmonidae</taxon>
        <taxon>Salmoninae</taxon>
        <taxon>Oncorhynchus</taxon>
    </lineage>
</organism>
<dbReference type="SUPFAM" id="SSF50978">
    <property type="entry name" value="WD40 repeat-like"/>
    <property type="match status" value="1"/>
</dbReference>